<dbReference type="InterPro" id="IPR008686">
    <property type="entry name" value="RNA_pol_mitovir"/>
</dbReference>
<organism evidence="4">
    <name type="scientific">Valsa germanica mitovirus 1</name>
    <dbReference type="NCBI Taxonomy" id="3367141"/>
    <lineage>
        <taxon>Viruses</taxon>
        <taxon>Riboviria</taxon>
        <taxon>Orthornavirae</taxon>
        <taxon>Lenarviricota</taxon>
        <taxon>Howeltoviricetes</taxon>
        <taxon>Cryppavirales</taxon>
        <taxon>Mitoviridae</taxon>
        <taxon>Mitovirus</taxon>
    </lineage>
</organism>
<name>A0AB74UK54_9VIRU</name>
<evidence type="ECO:0000256" key="3">
    <source>
        <dbReference type="ARBA" id="ARBA00022695"/>
    </source>
</evidence>
<dbReference type="GO" id="GO:0003968">
    <property type="term" value="F:RNA-directed RNA polymerase activity"/>
    <property type="evidence" value="ECO:0007669"/>
    <property type="project" value="UniProtKB-KW"/>
</dbReference>
<keyword evidence="1 4" id="KW-0696">RNA-directed RNA polymerase</keyword>
<proteinExistence type="predicted"/>
<dbReference type="Pfam" id="PF05919">
    <property type="entry name" value="Mitovir_RNA_pol"/>
    <property type="match status" value="1"/>
</dbReference>
<keyword evidence="3" id="KW-0548">Nucleotidyltransferase</keyword>
<protein>
    <submittedName>
        <fullName evidence="4">RNA-dependent RNA polymerase</fullName>
    </submittedName>
</protein>
<reference evidence="4" key="1">
    <citation type="submission" date="2024-10" db="EMBL/GenBank/DDBJ databases">
        <authorList>
            <person name="Sun L."/>
        </authorList>
    </citation>
    <scope>NUCLEOTIDE SEQUENCE</scope>
    <source>
        <strain evidence="4">MNS-2-1</strain>
    </source>
</reference>
<dbReference type="SUPFAM" id="SSF56672">
    <property type="entry name" value="DNA/RNA polymerases"/>
    <property type="match status" value="1"/>
</dbReference>
<evidence type="ECO:0000256" key="1">
    <source>
        <dbReference type="ARBA" id="ARBA00022484"/>
    </source>
</evidence>
<dbReference type="PANTHER" id="PTHR34456">
    <property type="entry name" value="MITOVIRUS RNA-DEPENDENT RNA POLYMERASE"/>
    <property type="match status" value="1"/>
</dbReference>
<sequence length="743" mass="85745">MKNWMPILTKRLVRMWFNLPGKPVDLYFDVAHHILKNNGWPYTIKYLKTSRLHITRYLCGKPLFINSDGVAIDRSGWPKRLNFLKVYFEKSNPTRLRALMTIILLTRAFIIDRKKIKNLRVDYSSITNPYKGKCYTIPSRFIDSWLKTLKFKPFLPNYGNSSHYVSMKSGPQGQSTYYSLPSLLKLGYPELNAIFSLVSKDAVEKITSLYNFVWSNYKRFEKTPHGVNSCGKLSVVPDPELKSRVIAMLDYYSQWTLKPIHKFLLEILRGLPCDRTYTQDPYHNWLKNNEPFYSLDLSSATDRFPIALQSKILIQLLGYKRAMAWETLLTSRGYTSDDDEQLHYAVGQPMGAYSSWAAFTLSHHLVVAWAAHLSGIDSFDQYIILGDDIVIKNRRVSDNYIAIMTKLGVDISTAKTHVSYNTYEFAKRWIHHGNEISGLPLRGIFNNVTSIKVVYLNLLNYSLKIPFLGCGSLLEQVCLLYNNLKLGKRFYSSKQVRRLLYDFNTSIRWAFGLCTYTELREYFCSKTYLNEQFVFPNEKEVPNYMKGFFSLGLRDAASKVIRDILSVNRKLLDHFGSDKFWFGDINLLKDSPMLNGAYNDIKDTYDTLSSYESGQLSLMDTIKKAVLLDIDSLVLQFRSSEKPMIEMDKIWKKSVKENVTPIDEIYYGSSTAENSLDTTSWSKGITENYRFSLTDIEKIVTGKVMIPSEEPAELTYEQMYEAFFKKAHTPELENSIGAKGVIS</sequence>
<dbReference type="InterPro" id="IPR043502">
    <property type="entry name" value="DNA/RNA_pol_sf"/>
</dbReference>
<evidence type="ECO:0000313" key="4">
    <source>
        <dbReference type="EMBL" id="XHR79848.1"/>
    </source>
</evidence>
<evidence type="ECO:0000256" key="2">
    <source>
        <dbReference type="ARBA" id="ARBA00022679"/>
    </source>
</evidence>
<accession>A0AB74UK54</accession>
<dbReference type="EMBL" id="PQ330102">
    <property type="protein sequence ID" value="XHR79848.1"/>
    <property type="molecule type" value="Genomic_RNA"/>
</dbReference>
<dbReference type="PANTHER" id="PTHR34456:SF13">
    <property type="entry name" value="REVERSE TRANSCRIPTASE DOMAIN-CONTAINING PROTEIN"/>
    <property type="match status" value="1"/>
</dbReference>
<keyword evidence="2" id="KW-0808">Transferase</keyword>